<evidence type="ECO:0000313" key="2">
    <source>
        <dbReference type="EMBL" id="BET39138.1"/>
    </source>
</evidence>
<accession>A0ABN7BWL8</accession>
<proteinExistence type="predicted"/>
<keyword evidence="1" id="KW-0812">Transmembrane</keyword>
<evidence type="ECO:0000256" key="1">
    <source>
        <dbReference type="SAM" id="Phobius"/>
    </source>
</evidence>
<evidence type="ECO:0000313" key="3">
    <source>
        <dbReference type="Proteomes" id="UP001473424"/>
    </source>
</evidence>
<keyword evidence="1" id="KW-1133">Transmembrane helix</keyword>
<keyword evidence="1" id="KW-0472">Membrane</keyword>
<sequence length="102" mass="11960">MNFFSAVSVSKSISQIVFFIVPTYTLQFDALIKLFIRSSFNWYLLIFVLLVKSISQIFSFSVAANIILYEIWRNLFIFPSFNSYLLEIWPSPMIIVKLVVNF</sequence>
<feature type="transmembrane region" description="Helical" evidence="1">
    <location>
        <begin position="12"/>
        <end position="32"/>
    </location>
</feature>
<protein>
    <submittedName>
        <fullName evidence="2">Uncharacterized protein</fullName>
    </submittedName>
</protein>
<dbReference type="EMBL" id="AP028955">
    <property type="protein sequence ID" value="BET39138.1"/>
    <property type="molecule type" value="Genomic_DNA"/>
</dbReference>
<dbReference type="Proteomes" id="UP001473424">
    <property type="component" value="Chromosome"/>
</dbReference>
<name>A0ABN7BWL8_9MOLU</name>
<keyword evidence="3" id="KW-1185">Reference proteome</keyword>
<gene>
    <name evidence="2" type="ORF">SAP269_17270</name>
</gene>
<reference evidence="3" key="1">
    <citation type="journal article" date="2024" name="FEMS Microbiol. Lett.">
        <title>Genomic insights into Spiroplasma endosymbionts that induce male-killing and protective phenotypes in the pea aphid.</title>
        <authorList>
            <person name="Arai H."/>
            <person name="Legeai F."/>
            <person name="Kageyama D."/>
            <person name="Sugio A."/>
            <person name="Simon J.C."/>
        </authorList>
    </citation>
    <scope>NUCLEOTIDE SEQUENCE [LARGE SCALE GENOMIC DNA]</scope>
    <source>
        <strain evidence="3">sAp269</strain>
    </source>
</reference>
<organism evidence="2 3">
    <name type="scientific">Spiroplasma ixodetis</name>
    <dbReference type="NCBI Taxonomy" id="2141"/>
    <lineage>
        <taxon>Bacteria</taxon>
        <taxon>Bacillati</taxon>
        <taxon>Mycoplasmatota</taxon>
        <taxon>Mollicutes</taxon>
        <taxon>Entomoplasmatales</taxon>
        <taxon>Spiroplasmataceae</taxon>
        <taxon>Spiroplasma</taxon>
    </lineage>
</organism>
<feature type="transmembrane region" description="Helical" evidence="1">
    <location>
        <begin position="44"/>
        <end position="69"/>
    </location>
</feature>